<dbReference type="Pfam" id="PF12974">
    <property type="entry name" value="Phosphonate-bd"/>
    <property type="match status" value="1"/>
</dbReference>
<evidence type="ECO:0000259" key="4">
    <source>
        <dbReference type="PROSITE" id="PS50112"/>
    </source>
</evidence>
<feature type="domain" description="PAC" evidence="5">
    <location>
        <begin position="537"/>
        <end position="589"/>
    </location>
</feature>
<evidence type="ECO:0000256" key="3">
    <source>
        <dbReference type="SAM" id="SignalP"/>
    </source>
</evidence>
<dbReference type="SUPFAM" id="SSF53850">
    <property type="entry name" value="Periplasmic binding protein-like II"/>
    <property type="match status" value="1"/>
</dbReference>
<dbReference type="NCBIfam" id="TIGR00254">
    <property type="entry name" value="GGDEF"/>
    <property type="match status" value="1"/>
</dbReference>
<evidence type="ECO:0000259" key="5">
    <source>
        <dbReference type="PROSITE" id="PS50113"/>
    </source>
</evidence>
<protein>
    <submittedName>
        <fullName evidence="7">Diguanylate cyclase</fullName>
    </submittedName>
</protein>
<dbReference type="PANTHER" id="PTHR44757:SF2">
    <property type="entry name" value="BIOFILM ARCHITECTURE MAINTENANCE PROTEIN MBAA"/>
    <property type="match status" value="1"/>
</dbReference>
<dbReference type="InterPro" id="IPR000700">
    <property type="entry name" value="PAS-assoc_C"/>
</dbReference>
<accession>A0A1V2DSB9</accession>
<proteinExistence type="predicted"/>
<comment type="cofactor">
    <cofactor evidence="1">
        <name>Mg(2+)</name>
        <dbReference type="ChEBI" id="CHEBI:18420"/>
    </cofactor>
</comment>
<dbReference type="InterPro" id="IPR043128">
    <property type="entry name" value="Rev_trsase/Diguanyl_cyclase"/>
</dbReference>
<dbReference type="Pfam" id="PF08448">
    <property type="entry name" value="PAS_4"/>
    <property type="match status" value="1"/>
</dbReference>
<dbReference type="FunFam" id="3.30.70.270:FF:000001">
    <property type="entry name" value="Diguanylate cyclase domain protein"/>
    <property type="match status" value="1"/>
</dbReference>
<dbReference type="PANTHER" id="PTHR44757">
    <property type="entry name" value="DIGUANYLATE CYCLASE DGCP"/>
    <property type="match status" value="1"/>
</dbReference>
<dbReference type="Proteomes" id="UP000189339">
    <property type="component" value="Unassembled WGS sequence"/>
</dbReference>
<feature type="domain" description="GGDEF" evidence="6">
    <location>
        <begin position="621"/>
        <end position="755"/>
    </location>
</feature>
<dbReference type="CDD" id="cd01949">
    <property type="entry name" value="GGDEF"/>
    <property type="match status" value="1"/>
</dbReference>
<dbReference type="Gene3D" id="3.30.70.270">
    <property type="match status" value="1"/>
</dbReference>
<dbReference type="SUPFAM" id="SSF55785">
    <property type="entry name" value="PYP-like sensor domain (PAS domain)"/>
    <property type="match status" value="2"/>
</dbReference>
<dbReference type="PROSITE" id="PS50112">
    <property type="entry name" value="PAS"/>
    <property type="match status" value="1"/>
</dbReference>
<dbReference type="PROSITE" id="PS50113">
    <property type="entry name" value="PAC"/>
    <property type="match status" value="2"/>
</dbReference>
<dbReference type="InterPro" id="IPR035965">
    <property type="entry name" value="PAS-like_dom_sf"/>
</dbReference>
<dbReference type="NCBIfam" id="TIGR00229">
    <property type="entry name" value="sensory_box"/>
    <property type="match status" value="2"/>
</dbReference>
<evidence type="ECO:0000259" key="6">
    <source>
        <dbReference type="PROSITE" id="PS50887"/>
    </source>
</evidence>
<dbReference type="Pfam" id="PF13426">
    <property type="entry name" value="PAS_9"/>
    <property type="match status" value="1"/>
</dbReference>
<feature type="signal peptide" evidence="3">
    <location>
        <begin position="1"/>
        <end position="25"/>
    </location>
</feature>
<keyword evidence="2" id="KW-0418">Kinase</keyword>
<dbReference type="AlphaFoldDB" id="A0A1V2DSB9"/>
<organism evidence="7 8">
    <name type="scientific">Marinobacter lutaoensis</name>
    <dbReference type="NCBI Taxonomy" id="135739"/>
    <lineage>
        <taxon>Bacteria</taxon>
        <taxon>Pseudomonadati</taxon>
        <taxon>Pseudomonadota</taxon>
        <taxon>Gammaproteobacteria</taxon>
        <taxon>Pseudomonadales</taxon>
        <taxon>Marinobacteraceae</taxon>
        <taxon>Marinobacter</taxon>
    </lineage>
</organism>
<evidence type="ECO:0000313" key="7">
    <source>
        <dbReference type="EMBL" id="ONF43578.1"/>
    </source>
</evidence>
<evidence type="ECO:0000256" key="2">
    <source>
        <dbReference type="ARBA" id="ARBA00022777"/>
    </source>
</evidence>
<dbReference type="InterPro" id="IPR001610">
    <property type="entry name" value="PAC"/>
</dbReference>
<dbReference type="CDD" id="cd00130">
    <property type="entry name" value="PAS"/>
    <property type="match status" value="2"/>
</dbReference>
<keyword evidence="8" id="KW-1185">Reference proteome</keyword>
<dbReference type="InterPro" id="IPR029787">
    <property type="entry name" value="Nucleotide_cyclase"/>
</dbReference>
<gene>
    <name evidence="7" type="ORF">BTO32_13040</name>
</gene>
<dbReference type="InterPro" id="IPR052155">
    <property type="entry name" value="Biofilm_reg_signaling"/>
</dbReference>
<dbReference type="InterPro" id="IPR000160">
    <property type="entry name" value="GGDEF_dom"/>
</dbReference>
<dbReference type="InterPro" id="IPR000014">
    <property type="entry name" value="PAS"/>
</dbReference>
<feature type="domain" description="PAC" evidence="5">
    <location>
        <begin position="421"/>
        <end position="473"/>
    </location>
</feature>
<comment type="caution">
    <text evidence="7">The sequence shown here is derived from an EMBL/GenBank/DDBJ whole genome shotgun (WGS) entry which is preliminary data.</text>
</comment>
<dbReference type="STRING" id="135739.BTO32_13040"/>
<feature type="chain" id="PRO_5012505192" evidence="3">
    <location>
        <begin position="26"/>
        <end position="759"/>
    </location>
</feature>
<dbReference type="RefSeq" id="WP_076725044.1">
    <property type="nucleotide sequence ID" value="NZ_MSCW01000007.1"/>
</dbReference>
<name>A0A1V2DSB9_9GAMM</name>
<reference evidence="7 8" key="1">
    <citation type="submission" date="2016-12" db="EMBL/GenBank/DDBJ databases">
        <title>Marinobacter lutaoensis whole genome sequencing.</title>
        <authorList>
            <person name="Verma A."/>
            <person name="Krishnamurthi S."/>
        </authorList>
    </citation>
    <scope>NUCLEOTIDE SEQUENCE [LARGE SCALE GENOMIC DNA]</scope>
    <source>
        <strain evidence="7 8">T5054</strain>
    </source>
</reference>
<dbReference type="SMART" id="SM00267">
    <property type="entry name" value="GGDEF"/>
    <property type="match status" value="1"/>
</dbReference>
<dbReference type="Gene3D" id="3.40.190.10">
    <property type="entry name" value="Periplasmic binding protein-like II"/>
    <property type="match status" value="2"/>
</dbReference>
<dbReference type="SMART" id="SM00086">
    <property type="entry name" value="PAC"/>
    <property type="match status" value="2"/>
</dbReference>
<dbReference type="EMBL" id="MSCW01000007">
    <property type="protein sequence ID" value="ONF43578.1"/>
    <property type="molecule type" value="Genomic_DNA"/>
</dbReference>
<dbReference type="InterPro" id="IPR013656">
    <property type="entry name" value="PAS_4"/>
</dbReference>
<dbReference type="SUPFAM" id="SSF55073">
    <property type="entry name" value="Nucleotide cyclase"/>
    <property type="match status" value="1"/>
</dbReference>
<dbReference type="PROSITE" id="PS50887">
    <property type="entry name" value="GGDEF"/>
    <property type="match status" value="1"/>
</dbReference>
<keyword evidence="2" id="KW-0808">Transferase</keyword>
<evidence type="ECO:0000313" key="8">
    <source>
        <dbReference type="Proteomes" id="UP000189339"/>
    </source>
</evidence>
<dbReference type="SMART" id="SM00091">
    <property type="entry name" value="PAS"/>
    <property type="match status" value="2"/>
</dbReference>
<dbReference type="Gene3D" id="3.30.450.20">
    <property type="entry name" value="PAS domain"/>
    <property type="match status" value="2"/>
</dbReference>
<evidence type="ECO:0000256" key="1">
    <source>
        <dbReference type="ARBA" id="ARBA00001946"/>
    </source>
</evidence>
<dbReference type="Pfam" id="PF00990">
    <property type="entry name" value="GGDEF"/>
    <property type="match status" value="1"/>
</dbReference>
<dbReference type="GO" id="GO:0016301">
    <property type="term" value="F:kinase activity"/>
    <property type="evidence" value="ECO:0007669"/>
    <property type="project" value="UniProtKB-KW"/>
</dbReference>
<feature type="domain" description="PAS" evidence="4">
    <location>
        <begin position="470"/>
        <end position="515"/>
    </location>
</feature>
<sequence>MTPRPRLAPLLLLLISLLLPWPAQAMSDPALRFGVFAYRPDHVIRERYQPLADYLADKVGQPVLLRVMGQDDMNRALAANQLDFFLTNPSHFLLIRSERSLTGVLATLVRERSGVATESVGGVIFSAADRSDLSSLKDLAGQTIATPGFHFLGGFQAPALELRDAGVDLFRQTHLKLVGSHDRVLKAVLSGDADAGFIRTGILEQLAEDNGALLARIRVLNRQNLPGFPYIASTRLYPEWPLAALPHVRSEVVRRVASALFALEPDHPAARAARIAGFAPPADYQSVEHLARSLRIAPYDEVPLVSWVDVFQQYRPWLLTVATLVLMLVVATLWLGKKRRELSLAQRRLRRLVQSWPQPMLVLRDDRFVDCNRAAVELLRAEGEGSLLGQPLAAFLPRDGESAEGRDTGALLARVVAGEVARGEWLFRRLDGSDVWVEMTLAPIHERGEPEPYVLCAWYDITGRKEAEQRQRMAASVFEHAREAIFITDRYGNVIDVNDAYVEITGRSRQEAVGQLPPLPLEEGAGVFTSARAQGFWSGEFSCRHRKGDSRILALTLSGVPDDRGRIRHFVGVFADITRLKAQEQKLLTLAHFDALTGLPNRVLFADRLQQNMAQARRQGYQLAVIYIDLDEFKPVNDAFGHEAGDELLKELARRMRSELREEDTLARLGGDEFAAQVVNVEHPERLHGLLERMLRVVSEPVWVANHTVEVSASIGYTLYPQGEELDGDQLLRQADQAMYRAKQEGRNRCCRFQGLADG</sequence>
<keyword evidence="3" id="KW-0732">Signal</keyword>